<feature type="compositionally biased region" description="Polar residues" evidence="4">
    <location>
        <begin position="1"/>
        <end position="16"/>
    </location>
</feature>
<dbReference type="InterPro" id="IPR036322">
    <property type="entry name" value="WD40_repeat_dom_sf"/>
</dbReference>
<dbReference type="HOGENOM" id="CLU_000288_57_4_1"/>
<dbReference type="PROSITE" id="PS50082">
    <property type="entry name" value="WD_REPEATS_2"/>
    <property type="match status" value="2"/>
</dbReference>
<feature type="region of interest" description="Disordered" evidence="4">
    <location>
        <begin position="1"/>
        <end position="31"/>
    </location>
</feature>
<dbReference type="Proteomes" id="UP000002058">
    <property type="component" value="Unassembled WGS sequence"/>
</dbReference>
<evidence type="ECO:0000256" key="1">
    <source>
        <dbReference type="ARBA" id="ARBA00022574"/>
    </source>
</evidence>
<dbReference type="InterPro" id="IPR019775">
    <property type="entry name" value="WD40_repeat_CS"/>
</dbReference>
<dbReference type="SMART" id="SM00320">
    <property type="entry name" value="WD40"/>
    <property type="match status" value="6"/>
</dbReference>
<feature type="repeat" description="WD" evidence="3">
    <location>
        <begin position="118"/>
        <end position="161"/>
    </location>
</feature>
<dbReference type="eggNOG" id="KOG0319">
    <property type="taxonomic scope" value="Eukaryota"/>
</dbReference>
<name>C4JU11_UNCRE</name>
<evidence type="ECO:0000313" key="6">
    <source>
        <dbReference type="Proteomes" id="UP000002058"/>
    </source>
</evidence>
<dbReference type="PANTHER" id="PTHR19848:SF8">
    <property type="entry name" value="F-BOX AND WD REPEAT DOMAIN CONTAINING 7"/>
    <property type="match status" value="1"/>
</dbReference>
<dbReference type="SUPFAM" id="SSF50978">
    <property type="entry name" value="WD40 repeat-like"/>
    <property type="match status" value="1"/>
</dbReference>
<dbReference type="Pfam" id="PF00400">
    <property type="entry name" value="WD40"/>
    <property type="match status" value="3"/>
</dbReference>
<keyword evidence="2" id="KW-0677">Repeat</keyword>
<dbReference type="InterPro" id="IPR015943">
    <property type="entry name" value="WD40/YVTN_repeat-like_dom_sf"/>
</dbReference>
<dbReference type="Gene3D" id="2.130.10.10">
    <property type="entry name" value="YVTN repeat-like/Quinoprotein amine dehydrogenase"/>
    <property type="match status" value="2"/>
</dbReference>
<dbReference type="STRING" id="336963.C4JU11"/>
<dbReference type="PROSITE" id="PS00678">
    <property type="entry name" value="WD_REPEATS_1"/>
    <property type="match status" value="2"/>
</dbReference>
<feature type="repeat" description="WD" evidence="3">
    <location>
        <begin position="76"/>
        <end position="117"/>
    </location>
</feature>
<dbReference type="AlphaFoldDB" id="C4JU11"/>
<evidence type="ECO:0000313" key="5">
    <source>
        <dbReference type="EMBL" id="EEP81108.1"/>
    </source>
</evidence>
<dbReference type="KEGG" id="ure:UREG_05950"/>
<organism evidence="5 6">
    <name type="scientific">Uncinocarpus reesii (strain UAMH 1704)</name>
    <dbReference type="NCBI Taxonomy" id="336963"/>
    <lineage>
        <taxon>Eukaryota</taxon>
        <taxon>Fungi</taxon>
        <taxon>Dikarya</taxon>
        <taxon>Ascomycota</taxon>
        <taxon>Pezizomycotina</taxon>
        <taxon>Eurotiomycetes</taxon>
        <taxon>Eurotiomycetidae</taxon>
        <taxon>Onygenales</taxon>
        <taxon>Onygenaceae</taxon>
        <taxon>Uncinocarpus</taxon>
    </lineage>
</organism>
<protein>
    <submittedName>
        <fullName evidence="5">Uncharacterized protein</fullName>
    </submittedName>
</protein>
<dbReference type="OrthoDB" id="6262491at2759"/>
<keyword evidence="6" id="KW-1185">Reference proteome</keyword>
<proteinExistence type="predicted"/>
<dbReference type="EMBL" id="CH476617">
    <property type="protein sequence ID" value="EEP81108.1"/>
    <property type="molecule type" value="Genomic_DNA"/>
</dbReference>
<dbReference type="GeneID" id="8444344"/>
<dbReference type="InParanoid" id="C4JU11"/>
<dbReference type="OMA" id="TIRTWPL"/>
<dbReference type="RefSeq" id="XP_002585261.1">
    <property type="nucleotide sequence ID" value="XM_002585215.1"/>
</dbReference>
<dbReference type="PANTHER" id="PTHR19848">
    <property type="entry name" value="WD40 REPEAT PROTEIN"/>
    <property type="match status" value="1"/>
</dbReference>
<dbReference type="InterPro" id="IPR001680">
    <property type="entry name" value="WD40_rpt"/>
</dbReference>
<feature type="compositionally biased region" description="Acidic residues" evidence="4">
    <location>
        <begin position="352"/>
        <end position="365"/>
    </location>
</feature>
<accession>C4JU11</accession>
<evidence type="ECO:0000256" key="2">
    <source>
        <dbReference type="ARBA" id="ARBA00022737"/>
    </source>
</evidence>
<dbReference type="VEuPathDB" id="FungiDB:UREG_05950"/>
<dbReference type="FunFam" id="2.130.10.10:FF:001196">
    <property type="entry name" value="WD repeat protein (AFU_orthologue AFUA_1G12380)"/>
    <property type="match status" value="1"/>
</dbReference>
<sequence>MQSTNPDNFFHTTASLEDSRRKAGKSGNKNGSPIKLPSKILAIAADPFNTDSVFVAESSGVLRVVALETSETTAIYRGPTAPLTSLCFSTDGRTVFAGCWDKSIWSWDVKTRKAGRKYVGHNDFVKAVLCPNTAGRNLLVSGGADADVLVWDISDGKILHVSQNHCRGIQSLAQDPVVTDDSTSITVFSAGSDRTILCFRIPINAGSMTVAESILEHETSVYKLLFDEDGDLWTASADKTAKCLARENGWKSELSMEHPDFVRDVAVHEAGGWVVTACRDEETGELHHTYSGHFEEVTGLVLLGTKVVSVSIDATIRQWSLRPEDIRQAKLEASGAAAEDEEPPRGQSMLTADEERELDELLNDD</sequence>
<reference evidence="6" key="1">
    <citation type="journal article" date="2009" name="Genome Res.">
        <title>Comparative genomic analyses of the human fungal pathogens Coccidioides and their relatives.</title>
        <authorList>
            <person name="Sharpton T.J."/>
            <person name="Stajich J.E."/>
            <person name="Rounsley S.D."/>
            <person name="Gardner M.J."/>
            <person name="Wortman J.R."/>
            <person name="Jordar V.S."/>
            <person name="Maiti R."/>
            <person name="Kodira C.D."/>
            <person name="Neafsey D.E."/>
            <person name="Zeng Q."/>
            <person name="Hung C.-Y."/>
            <person name="McMahan C."/>
            <person name="Muszewska A."/>
            <person name="Grynberg M."/>
            <person name="Mandel M.A."/>
            <person name="Kellner E.M."/>
            <person name="Barker B.M."/>
            <person name="Galgiani J.N."/>
            <person name="Orbach M.J."/>
            <person name="Kirkland T.N."/>
            <person name="Cole G.T."/>
            <person name="Henn M.R."/>
            <person name="Birren B.W."/>
            <person name="Taylor J.W."/>
        </authorList>
    </citation>
    <scope>NUCLEOTIDE SEQUENCE [LARGE SCALE GENOMIC DNA]</scope>
    <source>
        <strain evidence="6">UAMH 1704</strain>
    </source>
</reference>
<evidence type="ECO:0000256" key="3">
    <source>
        <dbReference type="PROSITE-ProRule" id="PRU00221"/>
    </source>
</evidence>
<keyword evidence="1 3" id="KW-0853">WD repeat</keyword>
<gene>
    <name evidence="5" type="ORF">UREG_05950</name>
</gene>
<feature type="region of interest" description="Disordered" evidence="4">
    <location>
        <begin position="332"/>
        <end position="365"/>
    </location>
</feature>
<evidence type="ECO:0000256" key="4">
    <source>
        <dbReference type="SAM" id="MobiDB-lite"/>
    </source>
</evidence>